<keyword evidence="1" id="KW-0489">Methyltransferase</keyword>
<organism evidence="1 2">
    <name type="scientific">Candidatus Collierbacteria bacterium CG17_big_fil_post_rev_8_21_14_2_50_45_7</name>
    <dbReference type="NCBI Taxonomy" id="1974536"/>
    <lineage>
        <taxon>Bacteria</taxon>
        <taxon>Candidatus Collieribacteriota</taxon>
    </lineage>
</organism>
<feature type="non-terminal residue" evidence="1">
    <location>
        <position position="1"/>
    </location>
</feature>
<dbReference type="Proteomes" id="UP000230556">
    <property type="component" value="Unassembled WGS sequence"/>
</dbReference>
<keyword evidence="1" id="KW-0808">Transferase</keyword>
<dbReference type="GO" id="GO:0032259">
    <property type="term" value="P:methylation"/>
    <property type="evidence" value="ECO:0007669"/>
    <property type="project" value="UniProtKB-KW"/>
</dbReference>
<dbReference type="EMBL" id="PFFO01000109">
    <property type="protein sequence ID" value="PIW07573.1"/>
    <property type="molecule type" value="Genomic_DNA"/>
</dbReference>
<reference evidence="2" key="1">
    <citation type="submission" date="2017-09" db="EMBL/GenBank/DDBJ databases">
        <title>Depth-based differentiation of microbial function through sediment-hosted aquifers and enrichment of novel symbionts in the deep terrestrial subsurface.</title>
        <authorList>
            <person name="Probst A.J."/>
            <person name="Ladd B."/>
            <person name="Jarett J.K."/>
            <person name="Geller-Mcgrath D.E."/>
            <person name="Sieber C.M.K."/>
            <person name="Emerson J.B."/>
            <person name="Anantharaman K."/>
            <person name="Thomas B.C."/>
            <person name="Malmstrom R."/>
            <person name="Stieglmeier M."/>
            <person name="Klingl A."/>
            <person name="Woyke T."/>
            <person name="Ryan C.M."/>
            <person name="Banfield J.F."/>
        </authorList>
    </citation>
    <scope>NUCLEOTIDE SEQUENCE [LARGE SCALE GENOMIC DNA]</scope>
</reference>
<gene>
    <name evidence="1" type="ORF">COW38_02570</name>
</gene>
<comment type="caution">
    <text evidence="1">The sequence shown here is derived from an EMBL/GenBank/DDBJ whole genome shotgun (WGS) entry which is preliminary data.</text>
</comment>
<dbReference type="AlphaFoldDB" id="A0A2M7FP95"/>
<sequence length="33" mass="3572">SNKLSVGKAAKSENRARAEFPLFLALRAVKISV</sequence>
<evidence type="ECO:0000313" key="1">
    <source>
        <dbReference type="EMBL" id="PIW07573.1"/>
    </source>
</evidence>
<proteinExistence type="predicted"/>
<name>A0A2M7FP95_9BACT</name>
<evidence type="ECO:0000313" key="2">
    <source>
        <dbReference type="Proteomes" id="UP000230556"/>
    </source>
</evidence>
<dbReference type="GO" id="GO:0008168">
    <property type="term" value="F:methyltransferase activity"/>
    <property type="evidence" value="ECO:0007669"/>
    <property type="project" value="UniProtKB-KW"/>
</dbReference>
<accession>A0A2M7FP95</accession>
<protein>
    <submittedName>
        <fullName evidence="1">SAM-dependent methyltransferase</fullName>
    </submittedName>
</protein>